<sequence length="78" mass="8980">MEQERSYRKNYSTRNGRSQNDDALQSLAKPFAFVRFQRVNRPRSTKYMANEKQQRKGHEKFTASAKGAPASTSTLPLN</sequence>
<evidence type="ECO:0000313" key="2">
    <source>
        <dbReference type="EMBL" id="KAG8375313.1"/>
    </source>
</evidence>
<protein>
    <submittedName>
        <fullName evidence="2">Uncharacterized protein</fullName>
    </submittedName>
</protein>
<feature type="region of interest" description="Disordered" evidence="1">
    <location>
        <begin position="44"/>
        <end position="78"/>
    </location>
</feature>
<feature type="compositionally biased region" description="Basic and acidic residues" evidence="1">
    <location>
        <begin position="52"/>
        <end position="61"/>
    </location>
</feature>
<feature type="region of interest" description="Disordered" evidence="1">
    <location>
        <begin position="1"/>
        <end position="24"/>
    </location>
</feature>
<keyword evidence="3" id="KW-1185">Reference proteome</keyword>
<gene>
    <name evidence="2" type="ORF">BUALT_Bualt10G0087300</name>
</gene>
<comment type="caution">
    <text evidence="2">The sequence shown here is derived from an EMBL/GenBank/DDBJ whole genome shotgun (WGS) entry which is preliminary data.</text>
</comment>
<evidence type="ECO:0000256" key="1">
    <source>
        <dbReference type="SAM" id="MobiDB-lite"/>
    </source>
</evidence>
<evidence type="ECO:0000313" key="3">
    <source>
        <dbReference type="Proteomes" id="UP000826271"/>
    </source>
</evidence>
<feature type="compositionally biased region" description="Polar residues" evidence="1">
    <location>
        <begin position="9"/>
        <end position="23"/>
    </location>
</feature>
<reference evidence="2" key="1">
    <citation type="submission" date="2019-10" db="EMBL/GenBank/DDBJ databases">
        <authorList>
            <person name="Zhang R."/>
            <person name="Pan Y."/>
            <person name="Wang J."/>
            <person name="Ma R."/>
            <person name="Yu S."/>
        </authorList>
    </citation>
    <scope>NUCLEOTIDE SEQUENCE</scope>
    <source>
        <strain evidence="2">LA-IB0</strain>
        <tissue evidence="2">Leaf</tissue>
    </source>
</reference>
<proteinExistence type="predicted"/>
<dbReference type="AlphaFoldDB" id="A0AAV6WY96"/>
<dbReference type="Proteomes" id="UP000826271">
    <property type="component" value="Unassembled WGS sequence"/>
</dbReference>
<accession>A0AAV6WY96</accession>
<name>A0AAV6WY96_9LAMI</name>
<organism evidence="2 3">
    <name type="scientific">Buddleja alternifolia</name>
    <dbReference type="NCBI Taxonomy" id="168488"/>
    <lineage>
        <taxon>Eukaryota</taxon>
        <taxon>Viridiplantae</taxon>
        <taxon>Streptophyta</taxon>
        <taxon>Embryophyta</taxon>
        <taxon>Tracheophyta</taxon>
        <taxon>Spermatophyta</taxon>
        <taxon>Magnoliopsida</taxon>
        <taxon>eudicotyledons</taxon>
        <taxon>Gunneridae</taxon>
        <taxon>Pentapetalae</taxon>
        <taxon>asterids</taxon>
        <taxon>lamiids</taxon>
        <taxon>Lamiales</taxon>
        <taxon>Scrophulariaceae</taxon>
        <taxon>Buddlejeae</taxon>
        <taxon>Buddleja</taxon>
    </lineage>
</organism>
<dbReference type="EMBL" id="WHWC01000010">
    <property type="protein sequence ID" value="KAG8375313.1"/>
    <property type="molecule type" value="Genomic_DNA"/>
</dbReference>